<evidence type="ECO:0000259" key="1">
    <source>
        <dbReference type="PROSITE" id="PS51192"/>
    </source>
</evidence>
<dbReference type="InterPro" id="IPR006555">
    <property type="entry name" value="ATP-dep_Helicase_C"/>
</dbReference>
<dbReference type="AlphaFoldDB" id="F4GGH5"/>
<organism evidence="2 3">
    <name type="scientific">Alicycliphilus denitrificans (strain DSM 14773 / CIP 107495 / K601)</name>
    <dbReference type="NCBI Taxonomy" id="596154"/>
    <lineage>
        <taxon>Bacteria</taxon>
        <taxon>Pseudomonadati</taxon>
        <taxon>Pseudomonadota</taxon>
        <taxon>Betaproteobacteria</taxon>
        <taxon>Burkholderiales</taxon>
        <taxon>Comamonadaceae</taxon>
        <taxon>Alicycliphilus</taxon>
    </lineage>
</organism>
<dbReference type="RefSeq" id="WP_013722329.1">
    <property type="nucleotide sequence ID" value="NC_015422.1"/>
</dbReference>
<dbReference type="PROSITE" id="PS51192">
    <property type="entry name" value="HELICASE_ATP_BIND_1"/>
    <property type="match status" value="1"/>
</dbReference>
<dbReference type="SUPFAM" id="SSF52540">
    <property type="entry name" value="P-loop containing nucleoside triphosphate hydrolases"/>
    <property type="match status" value="1"/>
</dbReference>
<feature type="domain" description="Helicase ATP-binding" evidence="1">
    <location>
        <begin position="43"/>
        <end position="311"/>
    </location>
</feature>
<dbReference type="SMART" id="SM00491">
    <property type="entry name" value="HELICc2"/>
    <property type="match status" value="1"/>
</dbReference>
<dbReference type="InterPro" id="IPR011545">
    <property type="entry name" value="DEAD/DEAH_box_helicase_dom"/>
</dbReference>
<keyword evidence="2" id="KW-0347">Helicase</keyword>
<dbReference type="eggNOG" id="COG1199">
    <property type="taxonomic scope" value="Bacteria"/>
</dbReference>
<keyword evidence="2" id="KW-0067">ATP-binding</keyword>
<dbReference type="HOGENOM" id="CLU_017774_0_0_4"/>
<dbReference type="GO" id="GO:0004386">
    <property type="term" value="F:helicase activity"/>
    <property type="evidence" value="ECO:0007669"/>
    <property type="project" value="UniProtKB-KW"/>
</dbReference>
<dbReference type="OrthoDB" id="366844at2"/>
<dbReference type="PANTHER" id="PTHR47396">
    <property type="entry name" value="TYPE I RESTRICTION ENZYME ECOKI R PROTEIN"/>
    <property type="match status" value="1"/>
</dbReference>
<keyword evidence="3" id="KW-1185">Reference proteome</keyword>
<gene>
    <name evidence="2" type="ordered locus">Alide2_2780</name>
</gene>
<dbReference type="STRING" id="596154.Alide2_2780"/>
<evidence type="ECO:0000313" key="2">
    <source>
        <dbReference type="EMBL" id="AEB85129.1"/>
    </source>
</evidence>
<dbReference type="SMART" id="SM00487">
    <property type="entry name" value="DEXDc"/>
    <property type="match status" value="1"/>
</dbReference>
<keyword evidence="2" id="KW-0547">Nucleotide-binding</keyword>
<evidence type="ECO:0000313" key="3">
    <source>
        <dbReference type="Proteomes" id="UP000007938"/>
    </source>
</evidence>
<keyword evidence="2" id="KW-0378">Hydrolase</keyword>
<dbReference type="Pfam" id="PF00270">
    <property type="entry name" value="DEAD"/>
    <property type="match status" value="1"/>
</dbReference>
<dbReference type="GO" id="GO:0016818">
    <property type="term" value="F:hydrolase activity, acting on acid anhydrides, in phosphorus-containing anhydrides"/>
    <property type="evidence" value="ECO:0007669"/>
    <property type="project" value="InterPro"/>
</dbReference>
<dbReference type="GO" id="GO:0005524">
    <property type="term" value="F:ATP binding"/>
    <property type="evidence" value="ECO:0007669"/>
    <property type="project" value="InterPro"/>
</dbReference>
<dbReference type="Pfam" id="PF13307">
    <property type="entry name" value="Helicase_C_2"/>
    <property type="match status" value="1"/>
</dbReference>
<sequence length="865" mass="96533">MAFKKPTTHAAVPESPDRLFRDLPRRKHASLFDHQGQVLRNYVAHALDVPDVALQLPTGSGKTLVGLLLAEWRRRKFRERIVYLCPTRQLVHQVAEEASAKYGLTVEPFTGKIKNYSPEAKTAYQDGDRIAVTTYNSLFNTNPFFDSPDIIIIDDAHAAENYMASQWTLRVSRFEPNDKALFTAMASVIKAVLPPHNYTRLTGDWQSVDDISWVDKIPGHLLTEIAAELRATITANVGDTDHRYSWRMLANHLHACQLYVSSSEIMLRPLIPPTWSHGPFAGAKQRIFMSATLGAGGDLERLTGRPRIKRLPIPEGWDRQGIGRRFFMFPEKSLTEEQTLQLRRDLMRKAGRSLVLTPNKPDAETVSKDVTEHLKYPVFTADDLEVSKTGFTSSAHAAAVIANRYDGIDFPDDDCRLLFVEGLSRTTNLQERFLINRMGANLLFNERIQTRVLQAIGRCTRGLNDYSAVVITGDELSAYLTDRKRRAFFHPELQAELEFGVDQSTRITAQDLLDNFAIFLDHDEDWEEANQGILDAREAATQAKFPAMDQLEAVVAQEIAWQTAMWNEDYIKAYDAARDVLGGLTDPALRGYRALWHYLAGTSAEVASAAGEAGFDTHARAQYRKAKEAAAGIPWLIGLARGGTTTAPTPEEVGHGTLLLQVEQLEAQLVKLGTLHNREFSARENAIREGLKDGKTFEQAQVLLGEHLGFNAGKREDDASPDPWWIVGNIALVFEDHANAKGETSTIDATKARQAASHPDWMREHVPASSGAQIQPVLVTPAKKAKDGAMPHLARVSHWDLDDFRRWADQALVTVRDLRRDFHESGDLAWRAQAAQALSDSRADAPGLFAWLAARPAREHLTGVP</sequence>
<dbReference type="GO" id="GO:0006139">
    <property type="term" value="P:nucleobase-containing compound metabolic process"/>
    <property type="evidence" value="ECO:0007669"/>
    <property type="project" value="InterPro"/>
</dbReference>
<dbReference type="GO" id="GO:0005829">
    <property type="term" value="C:cytosol"/>
    <property type="evidence" value="ECO:0007669"/>
    <property type="project" value="TreeGrafter"/>
</dbReference>
<dbReference type="Gene3D" id="3.40.50.300">
    <property type="entry name" value="P-loop containing nucleotide triphosphate hydrolases"/>
    <property type="match status" value="2"/>
</dbReference>
<dbReference type="PANTHER" id="PTHR47396:SF1">
    <property type="entry name" value="ATP-DEPENDENT HELICASE IRC3-RELATED"/>
    <property type="match status" value="1"/>
</dbReference>
<dbReference type="EMBL" id="CP002657">
    <property type="protein sequence ID" value="AEB85129.1"/>
    <property type="molecule type" value="Genomic_DNA"/>
</dbReference>
<dbReference type="KEGG" id="adk:Alide2_2780"/>
<reference evidence="2 3" key="2">
    <citation type="submission" date="2011-04" db="EMBL/GenBank/DDBJ databases">
        <title>Complete sequence of chromosome of Alicycliphilus denitrificans K601.</title>
        <authorList>
            <consortium name="US DOE Joint Genome Institute"/>
            <person name="Lucas S."/>
            <person name="Han J."/>
            <person name="Lapidus A."/>
            <person name="Cheng J.-F."/>
            <person name="Goodwin L."/>
            <person name="Pitluck S."/>
            <person name="Peters L."/>
            <person name="Zeytun A."/>
            <person name="Detter J.C."/>
            <person name="Han C."/>
            <person name="Tapia R."/>
            <person name="Land M."/>
            <person name="Hauser L."/>
            <person name="Kyrpides N."/>
            <person name="Ivanova N."/>
            <person name="Mikhailova N."/>
            <person name="Pagani I."/>
            <person name="Oosterkamp M."/>
            <person name="Pieper D."/>
            <person name="van Berkel W."/>
            <person name="Langenhoff A."/>
            <person name="Smidt H."/>
            <person name="Stams A."/>
            <person name="Woyke T."/>
        </authorList>
    </citation>
    <scope>NUCLEOTIDE SEQUENCE [LARGE SCALE GENOMIC DNA]</scope>
    <source>
        <strain evidence="3">DSM 14773 / CIP 107495 / K601</strain>
    </source>
</reference>
<dbReference type="Proteomes" id="UP000007938">
    <property type="component" value="Chromosome"/>
</dbReference>
<accession>F4GGH5</accession>
<dbReference type="GO" id="GO:0003676">
    <property type="term" value="F:nucleic acid binding"/>
    <property type="evidence" value="ECO:0007669"/>
    <property type="project" value="InterPro"/>
</dbReference>
<protein>
    <submittedName>
        <fullName evidence="2">DEAD/DEAH box helicase domain protein</fullName>
    </submittedName>
</protein>
<dbReference type="InterPro" id="IPR050742">
    <property type="entry name" value="Helicase_Restrict-Modif_Enz"/>
</dbReference>
<name>F4GGH5_ALIDK</name>
<dbReference type="InterPro" id="IPR014001">
    <property type="entry name" value="Helicase_ATP-bd"/>
</dbReference>
<dbReference type="InterPro" id="IPR027417">
    <property type="entry name" value="P-loop_NTPase"/>
</dbReference>
<proteinExistence type="predicted"/>
<reference evidence="2 3" key="1">
    <citation type="journal article" date="2011" name="J. Bacteriol.">
        <title>Genome Sequences of Alicycliphilus denitrificans Strains BC and K601T.</title>
        <authorList>
            <person name="Oosterkamp M.J."/>
            <person name="Veuskens T."/>
            <person name="Plugge C.M."/>
            <person name="Langenhoff A.A."/>
            <person name="Gerritse J."/>
            <person name="van Berkel W.J."/>
            <person name="Pieper D.H."/>
            <person name="Junca H."/>
            <person name="Goodwin L.A."/>
            <person name="Daligault H.E."/>
            <person name="Bruce D.C."/>
            <person name="Detter J.C."/>
            <person name="Tapia R."/>
            <person name="Han C.S."/>
            <person name="Land M.L."/>
            <person name="Hauser L.J."/>
            <person name="Smidt H."/>
            <person name="Stams A.J."/>
        </authorList>
    </citation>
    <scope>NUCLEOTIDE SEQUENCE [LARGE SCALE GENOMIC DNA]</scope>
    <source>
        <strain evidence="3">DSM 14773 / CIP 107495 / K601</strain>
    </source>
</reference>